<dbReference type="SUPFAM" id="SSF52540">
    <property type="entry name" value="P-loop containing nucleoside triphosphate hydrolases"/>
    <property type="match status" value="1"/>
</dbReference>
<gene>
    <name evidence="1" type="ORF">GEV02_21145</name>
</gene>
<keyword evidence="2" id="KW-1185">Reference proteome</keyword>
<reference evidence="1 2" key="1">
    <citation type="submission" date="2019-10" db="EMBL/GenBank/DDBJ databases">
        <title>Two novel species isolated from a subtropical stream in China.</title>
        <authorList>
            <person name="Lu H."/>
        </authorList>
    </citation>
    <scope>NUCLEOTIDE SEQUENCE [LARGE SCALE GENOMIC DNA]</scope>
    <source>
        <strain evidence="1 2">FT29W</strain>
    </source>
</reference>
<dbReference type="AlphaFoldDB" id="A0A6A7N6E1"/>
<evidence type="ECO:0000313" key="2">
    <source>
        <dbReference type="Proteomes" id="UP000440498"/>
    </source>
</evidence>
<dbReference type="RefSeq" id="WP_152839959.1">
    <property type="nucleotide sequence ID" value="NZ_WHUG01000009.1"/>
</dbReference>
<dbReference type="InterPro" id="IPR027417">
    <property type="entry name" value="P-loop_NTPase"/>
</dbReference>
<name>A0A6A7N6E1_9BURK</name>
<organism evidence="1 2">
    <name type="scientific">Rugamonas aquatica</name>
    <dbReference type="NCBI Taxonomy" id="2743357"/>
    <lineage>
        <taxon>Bacteria</taxon>
        <taxon>Pseudomonadati</taxon>
        <taxon>Pseudomonadota</taxon>
        <taxon>Betaproteobacteria</taxon>
        <taxon>Burkholderiales</taxon>
        <taxon>Oxalobacteraceae</taxon>
        <taxon>Telluria group</taxon>
        <taxon>Rugamonas</taxon>
    </lineage>
</organism>
<comment type="caution">
    <text evidence="1">The sequence shown here is derived from an EMBL/GenBank/DDBJ whole genome shotgun (WGS) entry which is preliminary data.</text>
</comment>
<proteinExistence type="predicted"/>
<dbReference type="EMBL" id="WHUG01000009">
    <property type="protein sequence ID" value="MQA40663.1"/>
    <property type="molecule type" value="Genomic_DNA"/>
</dbReference>
<sequence>MFEVTGEDIAKLNDSDLRELVGRLCIAELRQHQQSSHAATFGGDQDAADGGIDVRVTLPAGAQPLTAFAGSDIGFQVRKPTMGPADIIKEMRPDDKLRESIAALAKAGGTYVIVSSGDSTTDTMLANRRAAMRAALAGNRHRGKLNVDFYDSKRMATWVGDHPGEVLWVRERCGRSCPGWKGYTSWSYPVSPADGCYLVDPSARLRVGAGSGAVGIVAALQAMRAKLSQPGAALRLVGLSGVGKTSLVQALFDARVGSCSLPESWAVYTDFGSVTQPHPATMATELIALKTRAVLVVDNCLPDVHRELVRLCSADGSTLSVITVEYDVRDDQPERTDVVEMDGGSNFLIADLLEARYPILSAANRGLIADKAGGNARLALALAGTVREGDSLVGWSDADLFHRLFWQRHLPDSDLLAAARACALVYSFDGVAFDSDLAELPLLGSLVGLDALKMALCVNELVARDLVQVRSQWRALLPPALANRLAEEALQAIPSQHLEKVLLGSAPPRLLRSFCRRLSHLPTHRYTVDLAAKWLCSGGRLEDVATHDDEQRMMFKYLAPSAQALALAALERGGAGMLGEYLGLVPALAFDATRFERGMALLVEHLLQDPSEMTARPAHTIIVCRFSIHNPGTMASWARRLALVEGWLAASSETLQQLGLDALEHILWRGLKGRAHWSSDAEPGGGTAPASDAQALDWLNQAIAVLTKQALAPGARGARAKAVLADSIAPLIFDPVTRAIALAAMGRIASAGFWLQGWSLLQVARPRAVGDWPVGDVAVLDALQAQLAPTDLVAEVLTTTSSFPAACSSLVPGESYEERERRSDDAATAIGTRLAGEEGLRQSMWPDLLCSGGRVSALGRGLATANDPEVIWQELVAASREVEGARLQQGLLSGFLGQLNQLDPLLAVQLLEAALEDPVLRMVFPALQRAIGFDRDGIARLHRCLLNRRGSVKDFVVLGKALDVGAADDGDLQDLLRAIADREDGYTTALHILLQWDRDSATPAAARRAVYEKSAVMVLDRADFNKQDDSLDHLVAGVAACVLAGADGAQIGADLAHRLRSAAGNKPGRVGAHQQLLAILVELQPRALLDAMMGPDGPLEGAANVFQCEPDEGGAAVALDRDLVLDWCGTDLEPRSRYMLQISPLLEPEPASARAVLTPLTLALFERSVDPAGLLGVVENGFWRPKWEGSYSVQLEANADALDPLLELHDDRFRAVVRGLQSEMRAAAIELAQQDADKRLAGGRYE</sequence>
<protein>
    <submittedName>
        <fullName evidence="1">Uncharacterized protein</fullName>
    </submittedName>
</protein>
<accession>A0A6A7N6E1</accession>
<dbReference type="Proteomes" id="UP000440498">
    <property type="component" value="Unassembled WGS sequence"/>
</dbReference>
<evidence type="ECO:0000313" key="1">
    <source>
        <dbReference type="EMBL" id="MQA40663.1"/>
    </source>
</evidence>